<reference evidence="9 10" key="1">
    <citation type="submission" date="2017-10" db="EMBL/GenBank/DDBJ databases">
        <title>Extensive intraspecific genome diversity in a model arbuscular mycorrhizal fungus.</title>
        <authorList>
            <person name="Chen E.C.H."/>
            <person name="Morin E."/>
            <person name="Baudet D."/>
            <person name="Noel J."/>
            <person name="Ndikumana S."/>
            <person name="Charron P."/>
            <person name="St-Onge C."/>
            <person name="Giorgi J."/>
            <person name="Grigoriev I.V."/>
            <person name="Roux C."/>
            <person name="Martin F.M."/>
            <person name="Corradi N."/>
        </authorList>
    </citation>
    <scope>NUCLEOTIDE SEQUENCE [LARGE SCALE GENOMIC DNA]</scope>
    <source>
        <strain evidence="9 10">A1</strain>
    </source>
</reference>
<dbReference type="Proteomes" id="UP000232688">
    <property type="component" value="Unassembled WGS sequence"/>
</dbReference>
<dbReference type="Pfam" id="PF00520">
    <property type="entry name" value="Ion_trans"/>
    <property type="match status" value="1"/>
</dbReference>
<dbReference type="GO" id="GO:0005216">
    <property type="term" value="F:monoatomic ion channel activity"/>
    <property type="evidence" value="ECO:0007669"/>
    <property type="project" value="InterPro"/>
</dbReference>
<name>A0A2N0S025_9GLOM</name>
<feature type="compositionally biased region" description="Acidic residues" evidence="6">
    <location>
        <begin position="1167"/>
        <end position="1179"/>
    </location>
</feature>
<dbReference type="AlphaFoldDB" id="A0A2N0S025"/>
<evidence type="ECO:0000259" key="8">
    <source>
        <dbReference type="Pfam" id="PF00520"/>
    </source>
</evidence>
<dbReference type="GO" id="GO:0098703">
    <property type="term" value="P:calcium ion import across plasma membrane"/>
    <property type="evidence" value="ECO:0007669"/>
    <property type="project" value="TreeGrafter"/>
</dbReference>
<feature type="transmembrane region" description="Helical" evidence="7">
    <location>
        <begin position="833"/>
        <end position="854"/>
    </location>
</feature>
<comment type="subcellular location">
    <subcellularLocation>
        <location evidence="1">Membrane</location>
        <topology evidence="1">Multi-pass membrane protein</topology>
    </subcellularLocation>
</comment>
<keyword evidence="5 7" id="KW-0472">Membrane</keyword>
<evidence type="ECO:0000313" key="10">
    <source>
        <dbReference type="Proteomes" id="UP000232688"/>
    </source>
</evidence>
<feature type="compositionally biased region" description="Basic and acidic residues" evidence="6">
    <location>
        <begin position="720"/>
        <end position="757"/>
    </location>
</feature>
<evidence type="ECO:0000256" key="5">
    <source>
        <dbReference type="ARBA" id="ARBA00023136"/>
    </source>
</evidence>
<evidence type="ECO:0000256" key="4">
    <source>
        <dbReference type="ARBA" id="ARBA00022989"/>
    </source>
</evidence>
<evidence type="ECO:0000256" key="2">
    <source>
        <dbReference type="ARBA" id="ARBA00022692"/>
    </source>
</evidence>
<evidence type="ECO:0000256" key="7">
    <source>
        <dbReference type="SAM" id="Phobius"/>
    </source>
</evidence>
<evidence type="ECO:0000256" key="3">
    <source>
        <dbReference type="ARBA" id="ARBA00022737"/>
    </source>
</evidence>
<dbReference type="VEuPathDB" id="FungiDB:RhiirA1_533856"/>
<feature type="region of interest" description="Disordered" evidence="6">
    <location>
        <begin position="1163"/>
        <end position="1194"/>
    </location>
</feature>
<evidence type="ECO:0000256" key="6">
    <source>
        <dbReference type="SAM" id="MobiDB-lite"/>
    </source>
</evidence>
<evidence type="ECO:0000256" key="1">
    <source>
        <dbReference type="ARBA" id="ARBA00004141"/>
    </source>
</evidence>
<feature type="transmembrane region" description="Helical" evidence="7">
    <location>
        <begin position="960"/>
        <end position="982"/>
    </location>
</feature>
<gene>
    <name evidence="9" type="ORF">RhiirA1_533856</name>
</gene>
<dbReference type="Gene3D" id="1.10.287.70">
    <property type="match status" value="1"/>
</dbReference>
<organism evidence="9 10">
    <name type="scientific">Rhizophagus irregularis</name>
    <dbReference type="NCBI Taxonomy" id="588596"/>
    <lineage>
        <taxon>Eukaryota</taxon>
        <taxon>Fungi</taxon>
        <taxon>Fungi incertae sedis</taxon>
        <taxon>Mucoromycota</taxon>
        <taxon>Glomeromycotina</taxon>
        <taxon>Glomeromycetes</taxon>
        <taxon>Glomerales</taxon>
        <taxon>Glomeraceae</taxon>
        <taxon>Rhizophagus</taxon>
    </lineage>
</organism>
<dbReference type="GO" id="GO:0005886">
    <property type="term" value="C:plasma membrane"/>
    <property type="evidence" value="ECO:0007669"/>
    <property type="project" value="TreeGrafter"/>
</dbReference>
<feature type="transmembrane region" description="Helical" evidence="7">
    <location>
        <begin position="922"/>
        <end position="940"/>
    </location>
</feature>
<feature type="compositionally biased region" description="Basic and acidic residues" evidence="6">
    <location>
        <begin position="1180"/>
        <end position="1194"/>
    </location>
</feature>
<feature type="region of interest" description="Disordered" evidence="6">
    <location>
        <begin position="699"/>
        <end position="757"/>
    </location>
</feature>
<dbReference type="EMBL" id="LLXH01000306">
    <property type="protein sequence ID" value="PKC68902.1"/>
    <property type="molecule type" value="Genomic_DNA"/>
</dbReference>
<feature type="transmembrane region" description="Helical" evidence="7">
    <location>
        <begin position="1029"/>
        <end position="1054"/>
    </location>
</feature>
<evidence type="ECO:0000313" key="9">
    <source>
        <dbReference type="EMBL" id="PKC68902.1"/>
    </source>
</evidence>
<keyword evidence="4 7" id="KW-1133">Transmembrane helix</keyword>
<dbReference type="VEuPathDB" id="FungiDB:FUN_014635"/>
<proteinExistence type="predicted"/>
<protein>
    <recommendedName>
        <fullName evidence="8">Ion transport domain-containing protein</fullName>
    </recommendedName>
</protein>
<accession>A0A2N0S025</accession>
<feature type="transmembrane region" description="Helical" evidence="7">
    <location>
        <begin position="891"/>
        <end position="916"/>
    </location>
</feature>
<feature type="domain" description="Ion transport" evidence="8">
    <location>
        <begin position="837"/>
        <end position="1060"/>
    </location>
</feature>
<dbReference type="PANTHER" id="PTHR10582:SF2">
    <property type="entry name" value="INACTIVE"/>
    <property type="match status" value="1"/>
</dbReference>
<comment type="caution">
    <text evidence="9">The sequence shown here is derived from an EMBL/GenBank/DDBJ whole genome shotgun (WGS) entry which is preliminary data.</text>
</comment>
<sequence>MDEKEAETQNNTLTIEIPSETKDDIFDNIKEPRKEIEKHRRSIDRIFVSQYMDDTSTYNEVYGSDDYVVTYSKEDKSFLGWSVNTKNNGPQQPDVYFKADQIEDLNLRLGTLLSKKILSLYGYNKHWLIDLNSDRTNNERFLKLKQPVDCEKNIYQFFSNDAIGFLPNDLIQVSVRNRKIYKYCLKDRPINTVLWEYSQINDIEIPESLYGQVKNLRCTICRTKLFLIVKGCKTTILQFDLLTMNLERQYIANANSLSSMVVMNTNQTLLAYYCFIFSMKNGMLISYENYGEEPVEFITLKNNSERLVMNCYSNVHKLIDPYQAYDEIDISNDFNKTSVITKLNRKIFIDNGNVCVRNGSDENKLQQLSNEVIYRNSIYTSSVFNIIQSMFKEIIDRADIKKVASPDDKIKLKNRDLYEYILRPNDIYDEISFEHNDIISCCIPFPHILSYKLLNNQDLIIISMEAIEIFALLDKGFKNRYFWKNNDWNDIYKKFEKDRNSIYDINFVNEHYKPLIGRILKYEFNDSKDSIPLPNFMGQNTNHRKTIAEDVISDNLVSSKFGIEMLKIAIKENCDSVVRPIINNTIESIQNYSVNSMTFISLNLPKLCDDYPDYIIKYISYTSIILSPFCNNIRNSKNTSIHSYTNIYIKESHMDKNVFKAISSIYKWLIQHLRIKEEIQTVSFIVPFSQICVYQDDSKNNDHENENNDPENCDFNNNDYESHASKNNDHENHETENDDYENHASKNNDHENRETGKNHDIKSKISTILILILKKMITGLKIIMMIPKSNSIWNEFLYKSKSILFCNIDSNHFYNWWNFAAIIDFKWKTFGRVYYYLIWLFYTIFYVCYSLASTLELSDFYFKLLLIISIIFGSTFLIFEIRRILWNYKIYFNNVWNLFDVGAYLLPVITSIFWLIDKSQPLWLMAISIILLSFKFLLFFRVIESFGIYFAIIIGVAKRVFPFLVLLFFIVLGYAQAFFIVLKSNITNDGSDNLFNWFPTSLLAVYKLITGDSGSLSSFTYREYPTMTVLLVTFTFFTVIYLMNLFIGLLNLAIGDYNKKEEYLLQKAKIIMEIELFYMLPWQRNNKKWFPNWIYNDLPVTEARKLINAIDNEQTVFNYPPLISEELRNLVVLADDNNKLENKIDQTKEELKQQMEFIMKNIGVEKDNEEEQDSEEEEQENKLEKQMEQTKEELPKQHVGLKQQMDKHALQMDKLALQMDKLNQQMENIMELLLKRN</sequence>
<dbReference type="InterPro" id="IPR024862">
    <property type="entry name" value="TRPV"/>
</dbReference>
<keyword evidence="3" id="KW-0677">Repeat</keyword>
<dbReference type="PANTHER" id="PTHR10582">
    <property type="entry name" value="TRANSIENT RECEPTOR POTENTIAL ION CHANNEL PROTEIN"/>
    <property type="match status" value="1"/>
</dbReference>
<keyword evidence="2 7" id="KW-0812">Transmembrane</keyword>
<dbReference type="VEuPathDB" id="FungiDB:RhiirFUN_011783"/>
<reference evidence="9 10" key="2">
    <citation type="submission" date="2017-10" db="EMBL/GenBank/DDBJ databases">
        <title>Genome analyses suggest a sexual origin of heterokaryosis in a supposedly ancient asexual fungus.</title>
        <authorList>
            <person name="Corradi N."/>
            <person name="Sedzielewska K."/>
            <person name="Noel J."/>
            <person name="Charron P."/>
            <person name="Farinelli L."/>
            <person name="Marton T."/>
            <person name="Kruger M."/>
            <person name="Pelin A."/>
            <person name="Brachmann A."/>
            <person name="Corradi N."/>
        </authorList>
    </citation>
    <scope>NUCLEOTIDE SEQUENCE [LARGE SCALE GENOMIC DNA]</scope>
    <source>
        <strain evidence="9 10">A1</strain>
    </source>
</reference>
<dbReference type="InterPro" id="IPR005821">
    <property type="entry name" value="Ion_trans_dom"/>
</dbReference>
<feature type="transmembrane region" description="Helical" evidence="7">
    <location>
        <begin position="765"/>
        <end position="784"/>
    </location>
</feature>
<feature type="transmembrane region" description="Helical" evidence="7">
    <location>
        <begin position="860"/>
        <end position="879"/>
    </location>
</feature>